<evidence type="ECO:0000313" key="2">
    <source>
        <dbReference type="Proteomes" id="UP000046395"/>
    </source>
</evidence>
<feature type="compositionally biased region" description="Polar residues" evidence="1">
    <location>
        <begin position="740"/>
        <end position="750"/>
    </location>
</feature>
<feature type="region of interest" description="Disordered" evidence="1">
    <location>
        <begin position="140"/>
        <end position="182"/>
    </location>
</feature>
<evidence type="ECO:0000256" key="1">
    <source>
        <dbReference type="SAM" id="MobiDB-lite"/>
    </source>
</evidence>
<sequence>MEPKKDEIPSSQTLSTAELLVSAEADSTKRYSKEYFMSLRDISFWNSSEIIDSCNKYFRKVDVDGKANSVKPKVTFAPPLAQKQAFLRPMGNFGHYGNRYRPQGPLPAANWQDGCRGSGCRIYREAAPRQAYNCPKTFNARSTASGGSQETVPEDAKPPAVAKDARRQNKEDQNVSAAHSLKKSVEPFSPELLIPFVEKGLIVPPAVNPPSDDLPAHTMNNVVTRSLGEPYSYEKGEAAANTCDVQLSDTSASRSTLSAKGDVIPQRRRPRCFSAGLLSSVPECVDGTDGFSRSVEVPDLSASGVHKSPNTQSAVVTKEDFSSGASFQPKRHIPLDPSPYSFNGQRSRSGRFLPRTDYRICESQPSETGRHMNNNISREPSADWKGQKQATMFQPTSQENCVRSQVPISCAMSFPDGNDPPVYVCKPQPRDSGVRFISARQFVMQHLAKFPPAVQNLKLDSDQFTKGKAAAPRQSACQYADGHSLSQSQLYQKSGFDTPTNDSVQQSDETTTSEELSSAVTDSFSSAETKAVSLDSLGKEATHTVETSEGIGLELEEIRSAESVSSMDENDLISKGDDVVEEESVEKADYWFFRKGKSVEGPYEPMLFGEMLKAGLLSKDTMCSQSADGPFCSLKDLSKQLKLTFLDMPTSSPNVEEKDCFDRLAARYGLKGELERSSLHAFLEDKFFSGDAPTLLEALDDYQDRFVDKVKDKTAGGKSTKSSKKGKPASHKNNSEKATVKSQRSLSGNMAASAPTPP</sequence>
<evidence type="ECO:0000313" key="3">
    <source>
        <dbReference type="WBParaSite" id="TMUE_1000002617.1"/>
    </source>
</evidence>
<protein>
    <submittedName>
        <fullName evidence="3">GYF domain-containing protein</fullName>
    </submittedName>
</protein>
<feature type="compositionally biased region" description="Low complexity" evidence="1">
    <location>
        <begin position="509"/>
        <end position="518"/>
    </location>
</feature>
<feature type="region of interest" description="Disordered" evidence="1">
    <location>
        <begin position="493"/>
        <end position="522"/>
    </location>
</feature>
<keyword evidence="2" id="KW-1185">Reference proteome</keyword>
<feature type="compositionally biased region" description="Polar residues" evidence="1">
    <location>
        <begin position="140"/>
        <end position="151"/>
    </location>
</feature>
<organism evidence="2 3">
    <name type="scientific">Trichuris muris</name>
    <name type="common">Mouse whipworm</name>
    <dbReference type="NCBI Taxonomy" id="70415"/>
    <lineage>
        <taxon>Eukaryota</taxon>
        <taxon>Metazoa</taxon>
        <taxon>Ecdysozoa</taxon>
        <taxon>Nematoda</taxon>
        <taxon>Enoplea</taxon>
        <taxon>Dorylaimia</taxon>
        <taxon>Trichinellida</taxon>
        <taxon>Trichuridae</taxon>
        <taxon>Trichuris</taxon>
    </lineage>
</organism>
<accession>A0A5S6Q6P3</accession>
<name>A0A5S6Q6P3_TRIMR</name>
<proteinExistence type="predicted"/>
<feature type="compositionally biased region" description="Polar residues" evidence="1">
    <location>
        <begin position="364"/>
        <end position="378"/>
    </location>
</feature>
<reference evidence="3" key="1">
    <citation type="submission" date="2019-12" db="UniProtKB">
        <authorList>
            <consortium name="WormBaseParasite"/>
        </authorList>
    </citation>
    <scope>IDENTIFICATION</scope>
</reference>
<feature type="compositionally biased region" description="Basic and acidic residues" evidence="1">
    <location>
        <begin position="163"/>
        <end position="173"/>
    </location>
</feature>
<feature type="region of interest" description="Disordered" evidence="1">
    <location>
        <begin position="712"/>
        <end position="758"/>
    </location>
</feature>
<dbReference type="AlphaFoldDB" id="A0A5S6Q6P3"/>
<feature type="region of interest" description="Disordered" evidence="1">
    <location>
        <begin position="364"/>
        <end position="386"/>
    </location>
</feature>
<dbReference type="Proteomes" id="UP000046395">
    <property type="component" value="Unassembled WGS sequence"/>
</dbReference>
<feature type="compositionally biased region" description="Polar residues" evidence="1">
    <location>
        <begin position="493"/>
        <end position="508"/>
    </location>
</feature>
<feature type="compositionally biased region" description="Basic residues" evidence="1">
    <location>
        <begin position="721"/>
        <end position="730"/>
    </location>
</feature>
<dbReference type="WBParaSite" id="TMUE_1000002617.1">
    <property type="protein sequence ID" value="TMUE_1000002617.1"/>
    <property type="gene ID" value="WBGene00288154"/>
</dbReference>